<gene>
    <name evidence="3" type="ORF">AYI70_g817</name>
</gene>
<feature type="compositionally biased region" description="Polar residues" evidence="2">
    <location>
        <begin position="522"/>
        <end position="539"/>
    </location>
</feature>
<name>A0A1R1YF81_9FUNG</name>
<proteinExistence type="predicted"/>
<feature type="coiled-coil region" evidence="1">
    <location>
        <begin position="606"/>
        <end position="672"/>
    </location>
</feature>
<keyword evidence="1" id="KW-0175">Coiled coil</keyword>
<feature type="compositionally biased region" description="Low complexity" evidence="2">
    <location>
        <begin position="494"/>
        <end position="512"/>
    </location>
</feature>
<feature type="region of interest" description="Disordered" evidence="2">
    <location>
        <begin position="131"/>
        <end position="227"/>
    </location>
</feature>
<accession>A0A1R1YF81</accession>
<feature type="compositionally biased region" description="Polar residues" evidence="2">
    <location>
        <begin position="43"/>
        <end position="52"/>
    </location>
</feature>
<dbReference type="Proteomes" id="UP000187283">
    <property type="component" value="Unassembled WGS sequence"/>
</dbReference>
<protein>
    <submittedName>
        <fullName evidence="3">Uncharacterized protein</fullName>
    </submittedName>
</protein>
<organism evidence="3 4">
    <name type="scientific">Smittium culicis</name>
    <dbReference type="NCBI Taxonomy" id="133412"/>
    <lineage>
        <taxon>Eukaryota</taxon>
        <taxon>Fungi</taxon>
        <taxon>Fungi incertae sedis</taxon>
        <taxon>Zoopagomycota</taxon>
        <taxon>Kickxellomycotina</taxon>
        <taxon>Harpellomycetes</taxon>
        <taxon>Harpellales</taxon>
        <taxon>Legeriomycetaceae</taxon>
        <taxon>Smittium</taxon>
    </lineage>
</organism>
<sequence length="703" mass="78104">MVSNNSSTGSITIQTRSRIKQPTDLCALDSSQKTTHSPDLIQTKPSYKSSTRTDLDSDLGSPSKISTSSPKIPGKNSFYSRSASLLYKTSLLNLKSPSLSSFRSKLKKSSSRSLSRNDFIISDSNLDSNKDIDKISPDLVKSPSLNDKSPKLSKKRSITPKVHEKLIAPDRPKSLAQPINITQFSKNYSTASTESIRENQKDGSRSDNRPPISANKQQEVSDKRELIDEDANTIDKVSKPIAKTYPIGILKKSSFNSADKSKKPAADPEISKTIPNDVSANSSKKPDIQITDKNTGAESNEKNVTNSDNEDNNSDSPNKTFDPLSKIKSLDTSNAKGAALALIGVPEATNLISSGKNKLKGLMKSKNEITSLESGDLIDGYNSLSKKITSLNVTDVEDIFSSKLDKFKNGNFLENTNIESIGMNYFKIKAPKKDSKIKSLIEFFDKNFQLHSERFINYDVENKEKESDESDSDPDPKLEKILPPPPDNSCFVRSDSSMSSNSSDIKSSSDSTFSKRKPLTKFSPNRRSSSGTIDSALSDQKSKIRKSSRLIKPLNHSSLEKSPDTSEAEQYGTDIDNSDKIGTLKTHNIGTKTHPKNHVRKVSRLNAKQSKKIEELQLLITRLQTNKSLLESQIAVERARINLFLVKVSKENIALKNKAEKLQSELDNMKTSYLNKIDDYQILLGKKDDQIFELEMRLEQYSY</sequence>
<comment type="caution">
    <text evidence="3">The sequence shown here is derived from an EMBL/GenBank/DDBJ whole genome shotgun (WGS) entry which is preliminary data.</text>
</comment>
<feature type="compositionally biased region" description="Polar residues" evidence="2">
    <location>
        <begin position="177"/>
        <end position="194"/>
    </location>
</feature>
<dbReference type="OrthoDB" id="5600143at2759"/>
<evidence type="ECO:0000313" key="3">
    <source>
        <dbReference type="EMBL" id="OMJ25570.1"/>
    </source>
</evidence>
<feature type="compositionally biased region" description="Polar residues" evidence="2">
    <location>
        <begin position="273"/>
        <end position="283"/>
    </location>
</feature>
<feature type="compositionally biased region" description="Basic and acidic residues" evidence="2">
    <location>
        <begin position="195"/>
        <end position="208"/>
    </location>
</feature>
<feature type="compositionally biased region" description="Basic and acidic residues" evidence="2">
    <location>
        <begin position="259"/>
        <end position="270"/>
    </location>
</feature>
<reference evidence="3 4" key="1">
    <citation type="submission" date="2017-01" db="EMBL/GenBank/DDBJ databases">
        <authorList>
            <person name="Mah S.A."/>
            <person name="Swanson W.J."/>
            <person name="Moy G.W."/>
            <person name="Vacquier V.D."/>
        </authorList>
    </citation>
    <scope>NUCLEOTIDE SEQUENCE [LARGE SCALE GENOMIC DNA]</scope>
    <source>
        <strain evidence="3 4">GSMNP</strain>
    </source>
</reference>
<evidence type="ECO:0000313" key="4">
    <source>
        <dbReference type="Proteomes" id="UP000187283"/>
    </source>
</evidence>
<feature type="compositionally biased region" description="Low complexity" evidence="2">
    <location>
        <begin position="60"/>
        <end position="73"/>
    </location>
</feature>
<evidence type="ECO:0000256" key="1">
    <source>
        <dbReference type="SAM" id="Coils"/>
    </source>
</evidence>
<feature type="region of interest" description="Disordered" evidence="2">
    <location>
        <begin position="22"/>
        <end position="73"/>
    </location>
</feature>
<feature type="compositionally biased region" description="Polar residues" evidence="2">
    <location>
        <begin position="291"/>
        <end position="305"/>
    </location>
</feature>
<feature type="compositionally biased region" description="Basic and acidic residues" evidence="2">
    <location>
        <begin position="161"/>
        <end position="173"/>
    </location>
</feature>
<keyword evidence="4" id="KW-1185">Reference proteome</keyword>
<evidence type="ECO:0000256" key="2">
    <source>
        <dbReference type="SAM" id="MobiDB-lite"/>
    </source>
</evidence>
<feature type="region of interest" description="Disordered" evidence="2">
    <location>
        <begin position="461"/>
        <end position="595"/>
    </location>
</feature>
<feature type="region of interest" description="Disordered" evidence="2">
    <location>
        <begin position="256"/>
        <end position="325"/>
    </location>
</feature>
<dbReference type="AlphaFoldDB" id="A0A1R1YF81"/>
<dbReference type="EMBL" id="LSSN01000147">
    <property type="protein sequence ID" value="OMJ25570.1"/>
    <property type="molecule type" value="Genomic_DNA"/>
</dbReference>